<sequence>MDVARWHFVMTQDGEVLERCIVKYAGVLEAASMHGWVKATLNTSGGELWVTGHACSILARGCKSVVLLEWVKKGRIGFGNPNTLEWMEYGVEGEFGVDGDFISPSDRMVDSGFCMGGSILKIHQGMKVVGRKMWLLGKHNNSNILNSQKDFTTLTKRQSNYKMRRKA</sequence>
<dbReference type="EMBL" id="JADCNL010000002">
    <property type="protein sequence ID" value="KAG0493166.1"/>
    <property type="molecule type" value="Genomic_DNA"/>
</dbReference>
<dbReference type="AlphaFoldDB" id="A0A835VE87"/>
<dbReference type="Proteomes" id="UP000636800">
    <property type="component" value="Chromosome 2"/>
</dbReference>
<gene>
    <name evidence="1" type="ORF">HPP92_006564</name>
</gene>
<evidence type="ECO:0000313" key="2">
    <source>
        <dbReference type="Proteomes" id="UP000636800"/>
    </source>
</evidence>
<keyword evidence="2" id="KW-1185">Reference proteome</keyword>
<organism evidence="1 2">
    <name type="scientific">Vanilla planifolia</name>
    <name type="common">Vanilla</name>
    <dbReference type="NCBI Taxonomy" id="51239"/>
    <lineage>
        <taxon>Eukaryota</taxon>
        <taxon>Viridiplantae</taxon>
        <taxon>Streptophyta</taxon>
        <taxon>Embryophyta</taxon>
        <taxon>Tracheophyta</taxon>
        <taxon>Spermatophyta</taxon>
        <taxon>Magnoliopsida</taxon>
        <taxon>Liliopsida</taxon>
        <taxon>Asparagales</taxon>
        <taxon>Orchidaceae</taxon>
        <taxon>Vanilloideae</taxon>
        <taxon>Vanilleae</taxon>
        <taxon>Vanilla</taxon>
    </lineage>
</organism>
<accession>A0A835VE87</accession>
<dbReference type="OrthoDB" id="8775810at2759"/>
<reference evidence="1 2" key="1">
    <citation type="journal article" date="2020" name="Nat. Food">
        <title>A phased Vanilla planifolia genome enables genetic improvement of flavour and production.</title>
        <authorList>
            <person name="Hasing T."/>
            <person name="Tang H."/>
            <person name="Brym M."/>
            <person name="Khazi F."/>
            <person name="Huang T."/>
            <person name="Chambers A.H."/>
        </authorList>
    </citation>
    <scope>NUCLEOTIDE SEQUENCE [LARGE SCALE GENOMIC DNA]</scope>
    <source>
        <tissue evidence="1">Leaf</tissue>
    </source>
</reference>
<evidence type="ECO:0000313" key="1">
    <source>
        <dbReference type="EMBL" id="KAG0493166.1"/>
    </source>
</evidence>
<comment type="caution">
    <text evidence="1">The sequence shown here is derived from an EMBL/GenBank/DDBJ whole genome shotgun (WGS) entry which is preliminary data.</text>
</comment>
<proteinExistence type="predicted"/>
<name>A0A835VE87_VANPL</name>
<protein>
    <submittedName>
        <fullName evidence="1">Uncharacterized protein</fullName>
    </submittedName>
</protein>